<dbReference type="Proteomes" id="UP000198362">
    <property type="component" value="Unassembled WGS sequence"/>
</dbReference>
<organism evidence="1 2">
    <name type="scientific">Asanoa hainanensis</name>
    <dbReference type="NCBI Taxonomy" id="560556"/>
    <lineage>
        <taxon>Bacteria</taxon>
        <taxon>Bacillati</taxon>
        <taxon>Actinomycetota</taxon>
        <taxon>Actinomycetes</taxon>
        <taxon>Micromonosporales</taxon>
        <taxon>Micromonosporaceae</taxon>
        <taxon>Asanoa</taxon>
    </lineage>
</organism>
<keyword evidence="2" id="KW-1185">Reference proteome</keyword>
<sequence length="83" mass="8882">MPLPEDDELAAVAREAAASGEVVYLTDHGRRLAAIVPAALAEILERGASRTGRRALGARGAGRSGRSDISERIEEIFRREVTP</sequence>
<name>A0A239LBA6_9ACTN</name>
<accession>A0A239LBA6</accession>
<gene>
    <name evidence="1" type="ORF">SAMN05421812_104122</name>
</gene>
<proteinExistence type="predicted"/>
<dbReference type="AlphaFoldDB" id="A0A239LBA6"/>
<evidence type="ECO:0000313" key="2">
    <source>
        <dbReference type="Proteomes" id="UP000198362"/>
    </source>
</evidence>
<evidence type="ECO:0000313" key="1">
    <source>
        <dbReference type="EMBL" id="SNT26834.1"/>
    </source>
</evidence>
<protein>
    <recommendedName>
        <fullName evidence="3">Antitoxin</fullName>
    </recommendedName>
</protein>
<reference evidence="1 2" key="1">
    <citation type="submission" date="2017-06" db="EMBL/GenBank/DDBJ databases">
        <authorList>
            <person name="Kim H.J."/>
            <person name="Triplett B.A."/>
        </authorList>
    </citation>
    <scope>NUCLEOTIDE SEQUENCE [LARGE SCALE GENOMIC DNA]</scope>
    <source>
        <strain evidence="1 2">CGMCC 4.5593</strain>
    </source>
</reference>
<evidence type="ECO:0008006" key="3">
    <source>
        <dbReference type="Google" id="ProtNLM"/>
    </source>
</evidence>
<dbReference type="EMBL" id="FZPH01000004">
    <property type="protein sequence ID" value="SNT26834.1"/>
    <property type="molecule type" value="Genomic_DNA"/>
</dbReference>